<dbReference type="WBParaSite" id="L893_g25892.t1">
    <property type="protein sequence ID" value="L893_g25892.t1"/>
    <property type="gene ID" value="L893_g25892"/>
</dbReference>
<dbReference type="Proteomes" id="UP000095287">
    <property type="component" value="Unplaced"/>
</dbReference>
<keyword evidence="1" id="KW-1185">Reference proteome</keyword>
<name>A0A1I7ZF20_9BILA</name>
<reference evidence="2" key="1">
    <citation type="submission" date="2016-11" db="UniProtKB">
        <authorList>
            <consortium name="WormBaseParasite"/>
        </authorList>
    </citation>
    <scope>IDENTIFICATION</scope>
</reference>
<proteinExistence type="predicted"/>
<accession>A0A1I7ZF20</accession>
<evidence type="ECO:0000313" key="1">
    <source>
        <dbReference type="Proteomes" id="UP000095287"/>
    </source>
</evidence>
<dbReference type="AlphaFoldDB" id="A0A1I7ZF20"/>
<organism evidence="1 2">
    <name type="scientific">Steinernema glaseri</name>
    <dbReference type="NCBI Taxonomy" id="37863"/>
    <lineage>
        <taxon>Eukaryota</taxon>
        <taxon>Metazoa</taxon>
        <taxon>Ecdysozoa</taxon>
        <taxon>Nematoda</taxon>
        <taxon>Chromadorea</taxon>
        <taxon>Rhabditida</taxon>
        <taxon>Tylenchina</taxon>
        <taxon>Panagrolaimomorpha</taxon>
        <taxon>Strongyloidoidea</taxon>
        <taxon>Steinernematidae</taxon>
        <taxon>Steinernema</taxon>
    </lineage>
</organism>
<protein>
    <submittedName>
        <fullName evidence="2">COMM domain-containing protein</fullName>
    </submittedName>
</protein>
<sequence>MLAAATRWDFGVKPSECVSQKACKMVILSATDEAFEQSYSMRFKLQEKHKEKSKHQEVNGLLAVSRQWDILVFPVTVTFLRSLLQLKKDQLNIEGSEELTNCYSHAREDYVPSQERASWGQLRLKQHSCDIMGTVGGGEFRFHYKLLSNSTHMFTKESLKWDKDSLGNFR</sequence>
<evidence type="ECO:0000313" key="2">
    <source>
        <dbReference type="WBParaSite" id="L893_g25892.t1"/>
    </source>
</evidence>